<organism evidence="2 3">
    <name type="scientific">Deinococcus ruber</name>
    <dbReference type="NCBI Taxonomy" id="1848197"/>
    <lineage>
        <taxon>Bacteria</taxon>
        <taxon>Thermotogati</taxon>
        <taxon>Deinococcota</taxon>
        <taxon>Deinococci</taxon>
        <taxon>Deinococcales</taxon>
        <taxon>Deinococcaceae</taxon>
        <taxon>Deinococcus</taxon>
    </lineage>
</organism>
<dbReference type="PANTHER" id="PTHR42951:SF4">
    <property type="entry name" value="ACYL-COENZYME A THIOESTERASE MBLAC2"/>
    <property type="match status" value="1"/>
</dbReference>
<reference evidence="2" key="2">
    <citation type="submission" date="2020-09" db="EMBL/GenBank/DDBJ databases">
        <authorList>
            <person name="Sun Q."/>
            <person name="Ohkuma M."/>
        </authorList>
    </citation>
    <scope>NUCLEOTIDE SEQUENCE</scope>
    <source>
        <strain evidence="2">JCM 31311</strain>
    </source>
</reference>
<proteinExistence type="predicted"/>
<dbReference type="InterPro" id="IPR036866">
    <property type="entry name" value="RibonucZ/Hydroxyglut_hydro"/>
</dbReference>
<evidence type="ECO:0000313" key="2">
    <source>
        <dbReference type="EMBL" id="GGR03781.1"/>
    </source>
</evidence>
<gene>
    <name evidence="2" type="ORF">GCM10008957_15900</name>
</gene>
<dbReference type="InterPro" id="IPR050855">
    <property type="entry name" value="NDM-1-like"/>
</dbReference>
<keyword evidence="3" id="KW-1185">Reference proteome</keyword>
<dbReference type="InterPro" id="IPR032710">
    <property type="entry name" value="NTF2-like_dom_sf"/>
</dbReference>
<comment type="caution">
    <text evidence="2">The sequence shown here is derived from an EMBL/GenBank/DDBJ whole genome shotgun (WGS) entry which is preliminary data.</text>
</comment>
<reference evidence="2" key="1">
    <citation type="journal article" date="2014" name="Int. J. Syst. Evol. Microbiol.">
        <title>Complete genome sequence of Corynebacterium casei LMG S-19264T (=DSM 44701T), isolated from a smear-ripened cheese.</title>
        <authorList>
            <consortium name="US DOE Joint Genome Institute (JGI-PGF)"/>
            <person name="Walter F."/>
            <person name="Albersmeier A."/>
            <person name="Kalinowski J."/>
            <person name="Ruckert C."/>
        </authorList>
    </citation>
    <scope>NUCLEOTIDE SEQUENCE</scope>
    <source>
        <strain evidence="2">JCM 31311</strain>
    </source>
</reference>
<feature type="domain" description="Metallo-beta-lactamase" evidence="1">
    <location>
        <begin position="30"/>
        <end position="215"/>
    </location>
</feature>
<dbReference type="Gene3D" id="3.10.450.50">
    <property type="match status" value="1"/>
</dbReference>
<dbReference type="RefSeq" id="WP_189089122.1">
    <property type="nucleotide sequence ID" value="NZ_BMQL01000006.1"/>
</dbReference>
<dbReference type="Pfam" id="PF00753">
    <property type="entry name" value="Lactamase_B"/>
    <property type="match status" value="1"/>
</dbReference>
<dbReference type="Proteomes" id="UP000603865">
    <property type="component" value="Unassembled WGS sequence"/>
</dbReference>
<dbReference type="InterPro" id="IPR001279">
    <property type="entry name" value="Metallo-B-lactamas"/>
</dbReference>
<sequence>MTDLSASQPQTDSQIRVHRIEARFMELPNSVNAFVVELPASVVIVDTALAMSSAREIRRVADDTGKPIRAVLLTHGHPDHYTGLWAFPGIPSYATAETLAFAHREDDEKHEDGTYLLGEDYPLDRLFPDTIIEDGFALDVDGTKFTYVNLGPGESDDDGMWIFEDEHGVQHAFIGDAASDRTHAYFADGHTAHWLKNLDKLQEVLRPDAKLYVGHGDSPVSLDIVPKQRTYIETFLQTVRDLPQGLTPEQASEAVVAKMSPLVPEDRLITLLTYKLDRGIERAQQQQTAAPASAQATLDEYYRSANAGDWSAWCDLFADNTVMDEQLAGHVETAATLRQMMANGLGGYASFRNEPKHTVLSGNQAAVVSQITGRTHTGTDISARVINYFQFDDAGKIVYFMNTHDTVPFQPLFDPANTAPATETV</sequence>
<evidence type="ECO:0000313" key="3">
    <source>
        <dbReference type="Proteomes" id="UP000603865"/>
    </source>
</evidence>
<dbReference type="SMART" id="SM00849">
    <property type="entry name" value="Lactamase_B"/>
    <property type="match status" value="1"/>
</dbReference>
<dbReference type="SUPFAM" id="SSF54427">
    <property type="entry name" value="NTF2-like"/>
    <property type="match status" value="1"/>
</dbReference>
<dbReference type="Gene3D" id="3.60.15.10">
    <property type="entry name" value="Ribonuclease Z/Hydroxyacylglutathione hydrolase-like"/>
    <property type="match status" value="1"/>
</dbReference>
<dbReference type="Pfam" id="PF12680">
    <property type="entry name" value="SnoaL_2"/>
    <property type="match status" value="1"/>
</dbReference>
<dbReference type="InterPro" id="IPR037401">
    <property type="entry name" value="SnoaL-like"/>
</dbReference>
<accession>A0A918F5T0</accession>
<protein>
    <recommendedName>
        <fullName evidence="1">Metallo-beta-lactamase domain-containing protein</fullName>
    </recommendedName>
</protein>
<dbReference type="AlphaFoldDB" id="A0A918F5T0"/>
<dbReference type="SUPFAM" id="SSF56281">
    <property type="entry name" value="Metallo-hydrolase/oxidoreductase"/>
    <property type="match status" value="1"/>
</dbReference>
<dbReference type="EMBL" id="BMQL01000006">
    <property type="protein sequence ID" value="GGR03781.1"/>
    <property type="molecule type" value="Genomic_DNA"/>
</dbReference>
<dbReference type="PANTHER" id="PTHR42951">
    <property type="entry name" value="METALLO-BETA-LACTAMASE DOMAIN-CONTAINING"/>
    <property type="match status" value="1"/>
</dbReference>
<name>A0A918F5T0_9DEIO</name>
<evidence type="ECO:0000259" key="1">
    <source>
        <dbReference type="SMART" id="SM00849"/>
    </source>
</evidence>